<organism evidence="1 2">
    <name type="scientific">Entomophthora muscae</name>
    <dbReference type="NCBI Taxonomy" id="34485"/>
    <lineage>
        <taxon>Eukaryota</taxon>
        <taxon>Fungi</taxon>
        <taxon>Fungi incertae sedis</taxon>
        <taxon>Zoopagomycota</taxon>
        <taxon>Entomophthoromycotina</taxon>
        <taxon>Entomophthoromycetes</taxon>
        <taxon>Entomophthorales</taxon>
        <taxon>Entomophthoraceae</taxon>
        <taxon>Entomophthora</taxon>
    </lineage>
</organism>
<evidence type="ECO:0000313" key="1">
    <source>
        <dbReference type="EMBL" id="KAJ9073405.1"/>
    </source>
</evidence>
<name>A0ACC2TFD1_9FUNG</name>
<proteinExistence type="predicted"/>
<gene>
    <name evidence="1" type="ORF">DSO57_1016946</name>
</gene>
<accession>A0ACC2TFD1</accession>
<evidence type="ECO:0000313" key="2">
    <source>
        <dbReference type="Proteomes" id="UP001165960"/>
    </source>
</evidence>
<comment type="caution">
    <text evidence="1">The sequence shown here is derived from an EMBL/GenBank/DDBJ whole genome shotgun (WGS) entry which is preliminary data.</text>
</comment>
<sequence length="230" mass="26090">MKMQNCKVDAFSSCKIDFNTSLALGESVLWTGKDAAGFKNYHQALFSEVQEKFSAAKFNSKHPFKASSVMLNTLTPVWLEPKLASEFKDCRLGIPLEAISFDVFKSDHLTPSQSMDLMSLTRKIFTNPTNFQLPANFTTSIRCDKPQYTWIRVLAWRMTGQFNQVSKLGKSRISSHIQSFDTTIPSHLSSGYLDAVVGRIGYCAQNHIKQVQTEIKTIQGYYCKKQTDFR</sequence>
<dbReference type="Proteomes" id="UP001165960">
    <property type="component" value="Unassembled WGS sequence"/>
</dbReference>
<dbReference type="EMBL" id="QTSX02002910">
    <property type="protein sequence ID" value="KAJ9073405.1"/>
    <property type="molecule type" value="Genomic_DNA"/>
</dbReference>
<reference evidence="1" key="1">
    <citation type="submission" date="2022-04" db="EMBL/GenBank/DDBJ databases">
        <title>Genome of the entomopathogenic fungus Entomophthora muscae.</title>
        <authorList>
            <person name="Elya C."/>
            <person name="Lovett B.R."/>
            <person name="Lee E."/>
            <person name="Macias A.M."/>
            <person name="Hajek A.E."/>
            <person name="De Bivort B.L."/>
            <person name="Kasson M.T."/>
            <person name="De Fine Licht H.H."/>
            <person name="Stajich J.E."/>
        </authorList>
    </citation>
    <scope>NUCLEOTIDE SEQUENCE</scope>
    <source>
        <strain evidence="1">Berkeley</strain>
    </source>
</reference>
<protein>
    <submittedName>
        <fullName evidence="1">Uncharacterized protein</fullName>
    </submittedName>
</protein>
<keyword evidence="2" id="KW-1185">Reference proteome</keyword>